<name>A0A9D4RI44_DREPO</name>
<proteinExistence type="predicted"/>
<organism evidence="1 2">
    <name type="scientific">Dreissena polymorpha</name>
    <name type="common">Zebra mussel</name>
    <name type="synonym">Mytilus polymorpha</name>
    <dbReference type="NCBI Taxonomy" id="45954"/>
    <lineage>
        <taxon>Eukaryota</taxon>
        <taxon>Metazoa</taxon>
        <taxon>Spiralia</taxon>
        <taxon>Lophotrochozoa</taxon>
        <taxon>Mollusca</taxon>
        <taxon>Bivalvia</taxon>
        <taxon>Autobranchia</taxon>
        <taxon>Heteroconchia</taxon>
        <taxon>Euheterodonta</taxon>
        <taxon>Imparidentia</taxon>
        <taxon>Neoheterodontei</taxon>
        <taxon>Myida</taxon>
        <taxon>Dreissenoidea</taxon>
        <taxon>Dreissenidae</taxon>
        <taxon>Dreissena</taxon>
    </lineage>
</organism>
<dbReference type="AlphaFoldDB" id="A0A9D4RI44"/>
<reference evidence="1" key="1">
    <citation type="journal article" date="2019" name="bioRxiv">
        <title>The Genome of the Zebra Mussel, Dreissena polymorpha: A Resource for Invasive Species Research.</title>
        <authorList>
            <person name="McCartney M.A."/>
            <person name="Auch B."/>
            <person name="Kono T."/>
            <person name="Mallez S."/>
            <person name="Zhang Y."/>
            <person name="Obille A."/>
            <person name="Becker A."/>
            <person name="Abrahante J.E."/>
            <person name="Garbe J."/>
            <person name="Badalamenti J.P."/>
            <person name="Herman A."/>
            <person name="Mangelson H."/>
            <person name="Liachko I."/>
            <person name="Sullivan S."/>
            <person name="Sone E.D."/>
            <person name="Koren S."/>
            <person name="Silverstein K.A.T."/>
            <person name="Beckman K.B."/>
            <person name="Gohl D.M."/>
        </authorList>
    </citation>
    <scope>NUCLEOTIDE SEQUENCE</scope>
    <source>
        <strain evidence="1">Duluth1</strain>
        <tissue evidence="1">Whole animal</tissue>
    </source>
</reference>
<reference evidence="1" key="2">
    <citation type="submission" date="2020-11" db="EMBL/GenBank/DDBJ databases">
        <authorList>
            <person name="McCartney M.A."/>
            <person name="Auch B."/>
            <person name="Kono T."/>
            <person name="Mallez S."/>
            <person name="Becker A."/>
            <person name="Gohl D.M."/>
            <person name="Silverstein K.A.T."/>
            <person name="Koren S."/>
            <person name="Bechman K.B."/>
            <person name="Herman A."/>
            <person name="Abrahante J.E."/>
            <person name="Garbe J."/>
        </authorList>
    </citation>
    <scope>NUCLEOTIDE SEQUENCE</scope>
    <source>
        <strain evidence="1">Duluth1</strain>
        <tissue evidence="1">Whole animal</tissue>
    </source>
</reference>
<sequence>MNPYGLSVSYNELQRYHDDMAGLIVDSCNGKVSIPSMFDTENFTMAAFGNFDHEEAVLSGI</sequence>
<dbReference type="EMBL" id="JAIWYP010000002">
    <property type="protein sequence ID" value="KAH3869144.1"/>
    <property type="molecule type" value="Genomic_DNA"/>
</dbReference>
<comment type="caution">
    <text evidence="1">The sequence shown here is derived from an EMBL/GenBank/DDBJ whole genome shotgun (WGS) entry which is preliminary data.</text>
</comment>
<evidence type="ECO:0000313" key="2">
    <source>
        <dbReference type="Proteomes" id="UP000828390"/>
    </source>
</evidence>
<gene>
    <name evidence="1" type="ORF">DPMN_032304</name>
</gene>
<protein>
    <submittedName>
        <fullName evidence="1">Uncharacterized protein</fullName>
    </submittedName>
</protein>
<dbReference type="Proteomes" id="UP000828390">
    <property type="component" value="Unassembled WGS sequence"/>
</dbReference>
<accession>A0A9D4RI44</accession>
<keyword evidence="2" id="KW-1185">Reference proteome</keyword>
<evidence type="ECO:0000313" key="1">
    <source>
        <dbReference type="EMBL" id="KAH3869144.1"/>
    </source>
</evidence>